<keyword evidence="2" id="KW-1185">Reference proteome</keyword>
<sequence length="726" mass="81441">MYRSFPFLFSLLVYASPVIVSTAVLLGTLLFFGHQNLPPKPHHHHIHINRKTVVMGDTEVDESSSCEETHSSSKVLENTFKGKTCVVNNNNNIKVNVDHSNNNNIIHIDKKGSSVDDSDSKQSRKETKNIVDNQEKNKNVGGERVVLLDHFSQHNLLPDAAKNSKLKSSDKLQGNSLLWQCGEKHKKDEDNKGWETGSELAESSSPSALMADIFPMLAQVPQHTHLSNVGTDVASDHSLDSTDVINETDDDDDDDDDDEEDIQVKDDEEEEEEEANMETEDETTWTENDQKNLLVNLGTSEVERNQRLETLIARQRALKNMRIMAEKNMVNLSPDIPFNATLTTRKNPLGLPYDPNAHILGPPSSVTRNHPSGEKQPDTQEPNLHNESCDVVDPSTSHYSVHERMVAPDYSSSMHRQTSEVSDSKVSSTPDTESTVDSADDLENKNHTKYDFSREADLTCVKDHYHTTKESEHVNRSSSDDDTEDGRLDEVKTSVMDEADNQEKTSSNWSSSPLSDVTDHVYDEKEGEKTLESNYHTENSHKIQMDISKRHQSPPTTTTRNAEDQHLIAPDNNNNKKEQQPTVTSPPHNATQPEEMSLENPLTHDSNEELQIQEQQVSPNNNSASSTFEDKISSGMGTNTPASPEYESNVNRIDSNHEKNDDISDIGDSSVYESGFDSDTDRSENANTEFASASESEMSRTNESRFPQRLSRVQQDLTSWLTGWRV</sequence>
<dbReference type="Proteomes" id="UP001055879">
    <property type="component" value="Linkage Group LG10"/>
</dbReference>
<reference evidence="2" key="1">
    <citation type="journal article" date="2022" name="Mol. Ecol. Resour.">
        <title>The genomes of chicory, endive, great burdock and yacon provide insights into Asteraceae palaeo-polyploidization history and plant inulin production.</title>
        <authorList>
            <person name="Fan W."/>
            <person name="Wang S."/>
            <person name="Wang H."/>
            <person name="Wang A."/>
            <person name="Jiang F."/>
            <person name="Liu H."/>
            <person name="Zhao H."/>
            <person name="Xu D."/>
            <person name="Zhang Y."/>
        </authorList>
    </citation>
    <scope>NUCLEOTIDE SEQUENCE [LARGE SCALE GENOMIC DNA]</scope>
    <source>
        <strain evidence="2">cv. Niubang</strain>
    </source>
</reference>
<dbReference type="EMBL" id="CM042056">
    <property type="protein sequence ID" value="KAI3696562.1"/>
    <property type="molecule type" value="Genomic_DNA"/>
</dbReference>
<name>A0ACB8ZEV8_ARCLA</name>
<organism evidence="1 2">
    <name type="scientific">Arctium lappa</name>
    <name type="common">Greater burdock</name>
    <name type="synonym">Lappa major</name>
    <dbReference type="NCBI Taxonomy" id="4217"/>
    <lineage>
        <taxon>Eukaryota</taxon>
        <taxon>Viridiplantae</taxon>
        <taxon>Streptophyta</taxon>
        <taxon>Embryophyta</taxon>
        <taxon>Tracheophyta</taxon>
        <taxon>Spermatophyta</taxon>
        <taxon>Magnoliopsida</taxon>
        <taxon>eudicotyledons</taxon>
        <taxon>Gunneridae</taxon>
        <taxon>Pentapetalae</taxon>
        <taxon>asterids</taxon>
        <taxon>campanulids</taxon>
        <taxon>Asterales</taxon>
        <taxon>Asteraceae</taxon>
        <taxon>Carduoideae</taxon>
        <taxon>Cardueae</taxon>
        <taxon>Arctiinae</taxon>
        <taxon>Arctium</taxon>
    </lineage>
</organism>
<reference evidence="1 2" key="2">
    <citation type="journal article" date="2022" name="Mol. Ecol. Resour.">
        <title>The genomes of chicory, endive, great burdock and yacon provide insights into Asteraceae paleo-polyploidization history and plant inulin production.</title>
        <authorList>
            <person name="Fan W."/>
            <person name="Wang S."/>
            <person name="Wang H."/>
            <person name="Wang A."/>
            <person name="Jiang F."/>
            <person name="Liu H."/>
            <person name="Zhao H."/>
            <person name="Xu D."/>
            <person name="Zhang Y."/>
        </authorList>
    </citation>
    <scope>NUCLEOTIDE SEQUENCE [LARGE SCALE GENOMIC DNA]</scope>
    <source>
        <strain evidence="2">cv. Niubang</strain>
    </source>
</reference>
<comment type="caution">
    <text evidence="1">The sequence shown here is derived from an EMBL/GenBank/DDBJ whole genome shotgun (WGS) entry which is preliminary data.</text>
</comment>
<gene>
    <name evidence="1" type="ORF">L6452_28931</name>
</gene>
<protein>
    <submittedName>
        <fullName evidence="1">Uncharacterized protein</fullName>
    </submittedName>
</protein>
<evidence type="ECO:0000313" key="2">
    <source>
        <dbReference type="Proteomes" id="UP001055879"/>
    </source>
</evidence>
<accession>A0ACB8ZEV8</accession>
<evidence type="ECO:0000313" key="1">
    <source>
        <dbReference type="EMBL" id="KAI3696562.1"/>
    </source>
</evidence>
<proteinExistence type="predicted"/>